<dbReference type="InterPro" id="IPR008266">
    <property type="entry name" value="Tyr_kinase_AS"/>
</dbReference>
<keyword evidence="3" id="KW-0723">Serine/threonine-protein kinase</keyword>
<evidence type="ECO:0000256" key="3">
    <source>
        <dbReference type="ARBA" id="ARBA00022527"/>
    </source>
</evidence>
<dbReference type="GO" id="GO:0030036">
    <property type="term" value="P:actin cytoskeleton organization"/>
    <property type="evidence" value="ECO:0007669"/>
    <property type="project" value="TreeGrafter"/>
</dbReference>
<accession>A0A183HHU8</accession>
<dbReference type="AlphaFoldDB" id="A0A183HHU8"/>
<keyword evidence="6" id="KW-0418">Kinase</keyword>
<evidence type="ECO:0000313" key="12">
    <source>
        <dbReference type="Proteomes" id="UP000267606"/>
    </source>
</evidence>
<keyword evidence="8" id="KW-0464">Manganese</keyword>
<evidence type="ECO:0000259" key="10">
    <source>
        <dbReference type="PROSITE" id="PS50011"/>
    </source>
</evidence>
<dbReference type="STRING" id="387005.A0A183HHU8"/>
<evidence type="ECO:0000256" key="1">
    <source>
        <dbReference type="ARBA" id="ARBA00001936"/>
    </source>
</evidence>
<dbReference type="Gene3D" id="3.30.200.20">
    <property type="entry name" value="Phosphorylase Kinase, domain 1"/>
    <property type="match status" value="1"/>
</dbReference>
<protein>
    <submittedName>
        <fullName evidence="13">Protein kinase domain-containing protein</fullName>
    </submittedName>
</protein>
<evidence type="ECO:0000256" key="4">
    <source>
        <dbReference type="ARBA" id="ARBA00022679"/>
    </source>
</evidence>
<evidence type="ECO:0000256" key="7">
    <source>
        <dbReference type="ARBA" id="ARBA00022840"/>
    </source>
</evidence>
<dbReference type="Gene3D" id="1.10.510.10">
    <property type="entry name" value="Transferase(Phosphotransferase) domain 1"/>
    <property type="match status" value="1"/>
</dbReference>
<evidence type="ECO:0000256" key="6">
    <source>
        <dbReference type="ARBA" id="ARBA00022777"/>
    </source>
</evidence>
<dbReference type="Pfam" id="PF00069">
    <property type="entry name" value="Pkinase"/>
    <property type="match status" value="1"/>
</dbReference>
<dbReference type="PROSITE" id="PS00109">
    <property type="entry name" value="PROTEIN_KINASE_TYR"/>
    <property type="match status" value="1"/>
</dbReference>
<dbReference type="GO" id="GO:0005737">
    <property type="term" value="C:cytoplasm"/>
    <property type="evidence" value="ECO:0007669"/>
    <property type="project" value="TreeGrafter"/>
</dbReference>
<feature type="domain" description="Protein kinase" evidence="10">
    <location>
        <begin position="12"/>
        <end position="274"/>
    </location>
</feature>
<keyword evidence="7 9" id="KW-0067">ATP-binding</keyword>
<dbReference type="PROSITE" id="PS50011">
    <property type="entry name" value="PROTEIN_KINASE_DOM"/>
    <property type="match status" value="1"/>
</dbReference>
<reference evidence="11 12" key="2">
    <citation type="submission" date="2018-11" db="EMBL/GenBank/DDBJ databases">
        <authorList>
            <consortium name="Pathogen Informatics"/>
        </authorList>
    </citation>
    <scope>NUCLEOTIDE SEQUENCE [LARGE SCALE GENOMIC DNA]</scope>
</reference>
<dbReference type="InterPro" id="IPR017441">
    <property type="entry name" value="Protein_kinase_ATP_BS"/>
</dbReference>
<dbReference type="EMBL" id="UZAJ01007122">
    <property type="protein sequence ID" value="VDO49135.1"/>
    <property type="molecule type" value="Genomic_DNA"/>
</dbReference>
<feature type="binding site" evidence="9">
    <location>
        <position position="41"/>
    </location>
    <ligand>
        <name>ATP</name>
        <dbReference type="ChEBI" id="CHEBI:30616"/>
    </ligand>
</feature>
<keyword evidence="12" id="KW-1185">Reference proteome</keyword>
<reference evidence="13" key="1">
    <citation type="submission" date="2016-06" db="UniProtKB">
        <authorList>
            <consortium name="WormBaseParasite"/>
        </authorList>
    </citation>
    <scope>IDENTIFICATION</scope>
</reference>
<dbReference type="SUPFAM" id="SSF56112">
    <property type="entry name" value="Protein kinase-like (PK-like)"/>
    <property type="match status" value="1"/>
</dbReference>
<dbReference type="PANTHER" id="PTHR46485:SF5">
    <property type="entry name" value="CENTER DIVIDER, ISOFORM A"/>
    <property type="match status" value="1"/>
</dbReference>
<evidence type="ECO:0000313" key="13">
    <source>
        <dbReference type="WBParaSite" id="OFLC_0000705901-mRNA-1"/>
    </source>
</evidence>
<dbReference type="PANTHER" id="PTHR46485">
    <property type="entry name" value="LIM DOMAIN KINASE 1"/>
    <property type="match status" value="1"/>
</dbReference>
<gene>
    <name evidence="11" type="ORF">OFLC_LOCUS7061</name>
</gene>
<evidence type="ECO:0000256" key="5">
    <source>
        <dbReference type="ARBA" id="ARBA00022741"/>
    </source>
</evidence>
<keyword evidence="5 9" id="KW-0547">Nucleotide-binding</keyword>
<dbReference type="GO" id="GO:0046872">
    <property type="term" value="F:metal ion binding"/>
    <property type="evidence" value="ECO:0007669"/>
    <property type="project" value="UniProtKB-KW"/>
</dbReference>
<sequence length="377" mass="43381">MALKRLYARDDFDVLESLGEGFFGDVYKVQHRYTGEIMVLKVGKGRGRDRIRIKANVLKEVDVLNQLTSHPNLLAFRGVCVDLTEKSWNLHILMDFCDAGSLSRLICDHQKYFEWSLRCSLARDISYAMDFVHSKGIMHRDLTSMNVLLQKVANRSLKAVVADFGLSCKIPQIVEKLTQVGTPFWMAPECLKEDFYDEKADVFSFGIILCQMIARIDADPEAGLYRTHNFGLDYVRFTAHCPTDTPLDILNLAFQCCLMDPAARPSFMSICDFFTNFRLSRYKDYSDHSSWLVESDGRLERSLSDATSKYWKSKQSELFSHVMIRKEQSSRNQRLIISIASLEQFTCSLHQFHLILDYLQFSAVTSISCDNILQFIK</sequence>
<evidence type="ECO:0000313" key="11">
    <source>
        <dbReference type="EMBL" id="VDO49135.1"/>
    </source>
</evidence>
<proteinExistence type="predicted"/>
<keyword evidence="4" id="KW-0808">Transferase</keyword>
<comment type="cofactor">
    <cofactor evidence="1">
        <name>Mn(2+)</name>
        <dbReference type="ChEBI" id="CHEBI:29035"/>
    </cofactor>
</comment>
<dbReference type="GO" id="GO:0004674">
    <property type="term" value="F:protein serine/threonine kinase activity"/>
    <property type="evidence" value="ECO:0007669"/>
    <property type="project" value="UniProtKB-KW"/>
</dbReference>
<evidence type="ECO:0000256" key="8">
    <source>
        <dbReference type="ARBA" id="ARBA00023211"/>
    </source>
</evidence>
<dbReference type="GO" id="GO:0005634">
    <property type="term" value="C:nucleus"/>
    <property type="evidence" value="ECO:0007669"/>
    <property type="project" value="TreeGrafter"/>
</dbReference>
<dbReference type="InterPro" id="IPR000719">
    <property type="entry name" value="Prot_kinase_dom"/>
</dbReference>
<dbReference type="InterPro" id="IPR011009">
    <property type="entry name" value="Kinase-like_dom_sf"/>
</dbReference>
<name>A0A183HHU8_9BILA</name>
<comment type="cofactor">
    <cofactor evidence="2">
        <name>Mg(2+)</name>
        <dbReference type="ChEBI" id="CHEBI:18420"/>
    </cofactor>
</comment>
<evidence type="ECO:0000256" key="2">
    <source>
        <dbReference type="ARBA" id="ARBA00001946"/>
    </source>
</evidence>
<evidence type="ECO:0000256" key="9">
    <source>
        <dbReference type="PROSITE-ProRule" id="PRU10141"/>
    </source>
</evidence>
<dbReference type="PROSITE" id="PS00107">
    <property type="entry name" value="PROTEIN_KINASE_ATP"/>
    <property type="match status" value="1"/>
</dbReference>
<dbReference type="Proteomes" id="UP000267606">
    <property type="component" value="Unassembled WGS sequence"/>
</dbReference>
<dbReference type="InterPro" id="IPR050940">
    <property type="entry name" value="Actin_reg-Ser/Thr_kinase"/>
</dbReference>
<dbReference type="GO" id="GO:0005524">
    <property type="term" value="F:ATP binding"/>
    <property type="evidence" value="ECO:0007669"/>
    <property type="project" value="UniProtKB-UniRule"/>
</dbReference>
<dbReference type="WBParaSite" id="OFLC_0000705901-mRNA-1">
    <property type="protein sequence ID" value="OFLC_0000705901-mRNA-1"/>
    <property type="gene ID" value="OFLC_0000705901"/>
</dbReference>
<organism evidence="13">
    <name type="scientific">Onchocerca flexuosa</name>
    <dbReference type="NCBI Taxonomy" id="387005"/>
    <lineage>
        <taxon>Eukaryota</taxon>
        <taxon>Metazoa</taxon>
        <taxon>Ecdysozoa</taxon>
        <taxon>Nematoda</taxon>
        <taxon>Chromadorea</taxon>
        <taxon>Rhabditida</taxon>
        <taxon>Spirurina</taxon>
        <taxon>Spiruromorpha</taxon>
        <taxon>Filarioidea</taxon>
        <taxon>Onchocercidae</taxon>
        <taxon>Onchocerca</taxon>
    </lineage>
</organism>